<protein>
    <submittedName>
        <fullName evidence="7">Amino acid permease</fullName>
    </submittedName>
</protein>
<comment type="subcellular location">
    <subcellularLocation>
        <location evidence="1">Cell membrane</location>
        <topology evidence="1">Multi-pass membrane protein</topology>
    </subcellularLocation>
</comment>
<dbReference type="PANTHER" id="PTHR42770">
    <property type="entry name" value="AMINO ACID TRANSPORTER-RELATED"/>
    <property type="match status" value="1"/>
</dbReference>
<feature type="transmembrane region" description="Helical" evidence="6">
    <location>
        <begin position="273"/>
        <end position="295"/>
    </location>
</feature>
<dbReference type="Pfam" id="PF13520">
    <property type="entry name" value="AA_permease_2"/>
    <property type="match status" value="1"/>
</dbReference>
<dbReference type="EMBL" id="VRMG01000003">
    <property type="protein sequence ID" value="TXN32431.1"/>
    <property type="molecule type" value="Genomic_DNA"/>
</dbReference>
<comment type="caution">
    <text evidence="7">The sequence shown here is derived from an EMBL/GenBank/DDBJ whole genome shotgun (WGS) entry which is preliminary data.</text>
</comment>
<feature type="transmembrane region" description="Helical" evidence="6">
    <location>
        <begin position="195"/>
        <end position="216"/>
    </location>
</feature>
<feature type="transmembrane region" description="Helical" evidence="6">
    <location>
        <begin position="329"/>
        <end position="348"/>
    </location>
</feature>
<keyword evidence="3 6" id="KW-0812">Transmembrane</keyword>
<feature type="transmembrane region" description="Helical" evidence="6">
    <location>
        <begin position="404"/>
        <end position="421"/>
    </location>
</feature>
<organism evidence="7 8">
    <name type="scientific">Lacisediminihabitans profunda</name>
    <dbReference type="NCBI Taxonomy" id="2594790"/>
    <lineage>
        <taxon>Bacteria</taxon>
        <taxon>Bacillati</taxon>
        <taxon>Actinomycetota</taxon>
        <taxon>Actinomycetes</taxon>
        <taxon>Micrococcales</taxon>
        <taxon>Microbacteriaceae</taxon>
        <taxon>Lacisediminihabitans</taxon>
    </lineage>
</organism>
<evidence type="ECO:0000256" key="5">
    <source>
        <dbReference type="ARBA" id="ARBA00023136"/>
    </source>
</evidence>
<dbReference type="GO" id="GO:0005886">
    <property type="term" value="C:plasma membrane"/>
    <property type="evidence" value="ECO:0007669"/>
    <property type="project" value="UniProtKB-SubCell"/>
</dbReference>
<dbReference type="Proteomes" id="UP000321379">
    <property type="component" value="Unassembled WGS sequence"/>
</dbReference>
<name>A0A5C8UXR3_9MICO</name>
<feature type="transmembrane region" description="Helical" evidence="6">
    <location>
        <begin position="228"/>
        <end position="253"/>
    </location>
</feature>
<dbReference type="Gene3D" id="1.20.1740.10">
    <property type="entry name" value="Amino acid/polyamine transporter I"/>
    <property type="match status" value="1"/>
</dbReference>
<evidence type="ECO:0000313" key="7">
    <source>
        <dbReference type="EMBL" id="TXN32431.1"/>
    </source>
</evidence>
<dbReference type="PIRSF" id="PIRSF006060">
    <property type="entry name" value="AA_transporter"/>
    <property type="match status" value="1"/>
</dbReference>
<feature type="transmembrane region" description="Helical" evidence="6">
    <location>
        <begin position="380"/>
        <end position="398"/>
    </location>
</feature>
<feature type="transmembrane region" description="Helical" evidence="6">
    <location>
        <begin position="354"/>
        <end position="373"/>
    </location>
</feature>
<feature type="transmembrane region" description="Helical" evidence="6">
    <location>
        <begin position="155"/>
        <end position="175"/>
    </location>
</feature>
<feature type="transmembrane region" description="Helical" evidence="6">
    <location>
        <begin position="129"/>
        <end position="148"/>
    </location>
</feature>
<keyword evidence="8" id="KW-1185">Reference proteome</keyword>
<gene>
    <name evidence="7" type="ORF">FVP33_02150</name>
</gene>
<evidence type="ECO:0000256" key="6">
    <source>
        <dbReference type="SAM" id="Phobius"/>
    </source>
</evidence>
<evidence type="ECO:0000256" key="3">
    <source>
        <dbReference type="ARBA" id="ARBA00022692"/>
    </source>
</evidence>
<dbReference type="PANTHER" id="PTHR42770:SF13">
    <property type="entry name" value="L-METHIONINE_BRANCHED-CHAIN AMINO ACID EXPORTER YJEH"/>
    <property type="match status" value="1"/>
</dbReference>
<feature type="transmembrane region" description="Helical" evidence="6">
    <location>
        <begin position="96"/>
        <end position="123"/>
    </location>
</feature>
<sequence>MTTEATKRTGVPHAGTVGLLQGSALYIAAVLGTGILVLPSLAASTAGPASIVAVLAVLLLSIPLAGTFAALAARYPDAGGVATFVRLALGRTPARMAGYFFFFGVCVGSPVVAVLGASYVVAIFGGPRWAVIVGAVLILIPPLVSNAYGLRVSGAVQLVLTGALVAIVIGVVAVSAPASRAQNFTPFLPHGWPGVGAAISLFVWAFAGWEAVTHIAGEFRNPRRTIPLATAIAIAAVGAAYLSLQAVTVSVLGSEAGAGPVPLLDLVARTAPGVGPAFVAVVAAVVSLGVLNTYLGAFAKLGASLGRDGDLPGWLARGVESGGIPRRSLAVVGALAFVYLAALVASGLSLQPFILIHTSCMVAVYALGMAAAVRLLERWSAGWWLAVVSCVLVLGLLVLAGSHLLIPGILAVAAIVVGLATRRRS</sequence>
<keyword evidence="4 6" id="KW-1133">Transmembrane helix</keyword>
<dbReference type="RefSeq" id="WP_147781978.1">
    <property type="nucleotide sequence ID" value="NZ_VRMG01000003.1"/>
</dbReference>
<feature type="transmembrane region" description="Helical" evidence="6">
    <location>
        <begin position="24"/>
        <end position="43"/>
    </location>
</feature>
<accession>A0A5C8UXR3</accession>
<evidence type="ECO:0000256" key="4">
    <source>
        <dbReference type="ARBA" id="ARBA00022989"/>
    </source>
</evidence>
<reference evidence="7 8" key="1">
    <citation type="submission" date="2019-08" db="EMBL/GenBank/DDBJ databases">
        <title>Bacterial whole genome sequence for Glaciihabitans sp. CHu50b-6-2.</title>
        <authorList>
            <person name="Jin L."/>
        </authorList>
    </citation>
    <scope>NUCLEOTIDE SEQUENCE [LARGE SCALE GENOMIC DNA]</scope>
    <source>
        <strain evidence="7 8">CHu50b-6-2</strain>
    </source>
</reference>
<dbReference type="GO" id="GO:0022857">
    <property type="term" value="F:transmembrane transporter activity"/>
    <property type="evidence" value="ECO:0007669"/>
    <property type="project" value="InterPro"/>
</dbReference>
<proteinExistence type="predicted"/>
<evidence type="ECO:0000256" key="1">
    <source>
        <dbReference type="ARBA" id="ARBA00004651"/>
    </source>
</evidence>
<evidence type="ECO:0000313" key="8">
    <source>
        <dbReference type="Proteomes" id="UP000321379"/>
    </source>
</evidence>
<keyword evidence="2" id="KW-1003">Cell membrane</keyword>
<dbReference type="InterPro" id="IPR050367">
    <property type="entry name" value="APC_superfamily"/>
</dbReference>
<keyword evidence="5 6" id="KW-0472">Membrane</keyword>
<dbReference type="InterPro" id="IPR002293">
    <property type="entry name" value="AA/rel_permease1"/>
</dbReference>
<feature type="transmembrane region" description="Helical" evidence="6">
    <location>
        <begin position="49"/>
        <end position="75"/>
    </location>
</feature>
<evidence type="ECO:0000256" key="2">
    <source>
        <dbReference type="ARBA" id="ARBA00022475"/>
    </source>
</evidence>
<dbReference type="AlphaFoldDB" id="A0A5C8UXR3"/>